<dbReference type="GO" id="GO:0016747">
    <property type="term" value="F:acyltransferase activity, transferring groups other than amino-acyl groups"/>
    <property type="evidence" value="ECO:0007669"/>
    <property type="project" value="InterPro"/>
</dbReference>
<dbReference type="OrthoDB" id="9796461at2"/>
<name>A0A501WEB5_9RHOB</name>
<keyword evidence="3" id="KW-0808">Transferase</keyword>
<dbReference type="GO" id="GO:0016020">
    <property type="term" value="C:membrane"/>
    <property type="evidence" value="ECO:0007669"/>
    <property type="project" value="TreeGrafter"/>
</dbReference>
<evidence type="ECO:0000313" key="3">
    <source>
        <dbReference type="EMBL" id="TPE48173.1"/>
    </source>
</evidence>
<feature type="transmembrane region" description="Helical" evidence="1">
    <location>
        <begin position="221"/>
        <end position="240"/>
    </location>
</feature>
<sequence length="362" mass="39446">MSGQRLEIESIQCLRALAAGTVICAHAFAHLLSQPPLWPWTAGRIGVTLFFVISGFIMTVITPEGRFDPWDFLVRRLLRICPLYWFITVLVGAMAWLGLPFFRHTVFDAAHFIGSLLFIPMERPGNPGHIEPFVKLGWTLNYEMFFYLCFTALCFLNRTQRTIVLCALMVGLATLGRLVDFENPIARFVTGYDVLGFAAGAVVGLVYCLRPGLVAASWRALGLLCLASTAVLVAAAAGLTDNYPSMWLQAIVVTFSATTLLATVAMERAGAWPRLRALERFGSASYSAYLFHMFPIGALAVIAPKLLGAEPAGLAYLAFGLAGLASGLAAGWITYVVIERPLLRIARRFTPVPVEQAVPKGG</sequence>
<feature type="transmembrane region" description="Helical" evidence="1">
    <location>
        <begin position="163"/>
        <end position="179"/>
    </location>
</feature>
<feature type="transmembrane region" description="Helical" evidence="1">
    <location>
        <begin position="136"/>
        <end position="156"/>
    </location>
</feature>
<evidence type="ECO:0000313" key="4">
    <source>
        <dbReference type="Proteomes" id="UP000319255"/>
    </source>
</evidence>
<keyword evidence="1" id="KW-1133">Transmembrane helix</keyword>
<proteinExistence type="predicted"/>
<dbReference type="InterPro" id="IPR002656">
    <property type="entry name" value="Acyl_transf_3_dom"/>
</dbReference>
<dbReference type="AlphaFoldDB" id="A0A501WEB5"/>
<keyword evidence="4" id="KW-1185">Reference proteome</keyword>
<evidence type="ECO:0000259" key="2">
    <source>
        <dbReference type="Pfam" id="PF01757"/>
    </source>
</evidence>
<dbReference type="Proteomes" id="UP000319255">
    <property type="component" value="Unassembled WGS sequence"/>
</dbReference>
<dbReference type="PANTHER" id="PTHR23028">
    <property type="entry name" value="ACETYLTRANSFERASE"/>
    <property type="match status" value="1"/>
</dbReference>
<keyword evidence="1" id="KW-0472">Membrane</keyword>
<dbReference type="RefSeq" id="WP_140455597.1">
    <property type="nucleotide sequence ID" value="NZ_VFRP01000024.1"/>
</dbReference>
<feature type="transmembrane region" description="Helical" evidence="1">
    <location>
        <begin position="12"/>
        <end position="32"/>
    </location>
</feature>
<reference evidence="3 4" key="1">
    <citation type="submission" date="2019-06" db="EMBL/GenBank/DDBJ databases">
        <title>A novel bacterium of genus Amaricoccus, isolated from marine sediment.</title>
        <authorList>
            <person name="Huang H."/>
            <person name="Mo K."/>
            <person name="Hu Y."/>
        </authorList>
    </citation>
    <scope>NUCLEOTIDE SEQUENCE [LARGE SCALE GENOMIC DNA]</scope>
    <source>
        <strain evidence="3 4">HB172011</strain>
    </source>
</reference>
<dbReference type="InterPro" id="IPR050879">
    <property type="entry name" value="Acyltransferase_3"/>
</dbReference>
<dbReference type="EMBL" id="VFRP01000024">
    <property type="protein sequence ID" value="TPE48173.1"/>
    <property type="molecule type" value="Genomic_DNA"/>
</dbReference>
<feature type="transmembrane region" description="Helical" evidence="1">
    <location>
        <begin position="313"/>
        <end position="338"/>
    </location>
</feature>
<organism evidence="3 4">
    <name type="scientific">Amaricoccus solimangrovi</name>
    <dbReference type="NCBI Taxonomy" id="2589815"/>
    <lineage>
        <taxon>Bacteria</taxon>
        <taxon>Pseudomonadati</taxon>
        <taxon>Pseudomonadota</taxon>
        <taxon>Alphaproteobacteria</taxon>
        <taxon>Rhodobacterales</taxon>
        <taxon>Paracoccaceae</taxon>
        <taxon>Amaricoccus</taxon>
    </lineage>
</organism>
<keyword evidence="1" id="KW-0812">Transmembrane</keyword>
<gene>
    <name evidence="3" type="ORF">FJM51_18395</name>
</gene>
<comment type="caution">
    <text evidence="3">The sequence shown here is derived from an EMBL/GenBank/DDBJ whole genome shotgun (WGS) entry which is preliminary data.</text>
</comment>
<dbReference type="GO" id="GO:0000271">
    <property type="term" value="P:polysaccharide biosynthetic process"/>
    <property type="evidence" value="ECO:0007669"/>
    <property type="project" value="TreeGrafter"/>
</dbReference>
<protein>
    <submittedName>
        <fullName evidence="3">Acyltransferase</fullName>
    </submittedName>
</protein>
<feature type="transmembrane region" description="Helical" evidence="1">
    <location>
        <begin position="38"/>
        <end position="62"/>
    </location>
</feature>
<feature type="transmembrane region" description="Helical" evidence="1">
    <location>
        <begin position="286"/>
        <end position="307"/>
    </location>
</feature>
<dbReference type="PANTHER" id="PTHR23028:SF131">
    <property type="entry name" value="BLR2367 PROTEIN"/>
    <property type="match status" value="1"/>
</dbReference>
<feature type="transmembrane region" description="Helical" evidence="1">
    <location>
        <begin position="246"/>
        <end position="265"/>
    </location>
</feature>
<keyword evidence="3" id="KW-0012">Acyltransferase</keyword>
<feature type="domain" description="Acyltransferase 3" evidence="2">
    <location>
        <begin position="9"/>
        <end position="335"/>
    </location>
</feature>
<feature type="transmembrane region" description="Helical" evidence="1">
    <location>
        <begin position="83"/>
        <end position="102"/>
    </location>
</feature>
<evidence type="ECO:0000256" key="1">
    <source>
        <dbReference type="SAM" id="Phobius"/>
    </source>
</evidence>
<feature type="transmembrane region" description="Helical" evidence="1">
    <location>
        <begin position="185"/>
        <end position="209"/>
    </location>
</feature>
<accession>A0A501WEB5</accession>
<dbReference type="Pfam" id="PF01757">
    <property type="entry name" value="Acyl_transf_3"/>
    <property type="match status" value="1"/>
</dbReference>